<reference evidence="1 2" key="1">
    <citation type="submission" date="2016-07" db="EMBL/GenBank/DDBJ databases">
        <authorList>
            <person name="Townsley L."/>
            <person name="Shank E.A."/>
        </authorList>
    </citation>
    <scope>NUCLEOTIDE SEQUENCE [LARGE SCALE GENOMIC DNA]</scope>
    <source>
        <strain evidence="1 2">CH01</strain>
    </source>
</reference>
<keyword evidence="2" id="KW-1185">Reference proteome</keyword>
<accession>A0ABX2ZWW5</accession>
<proteinExistence type="predicted"/>
<evidence type="ECO:0000313" key="2">
    <source>
        <dbReference type="Proteomes" id="UP000094580"/>
    </source>
</evidence>
<sequence length="198" mass="22532">MFNEIYSINLSNEDSISIESFKVDGNAKVGEYHVKTLILNIVAKSKGKTDIRELTIQTKSGLKKYDVGALEINVIDDTSDKPLEVGNFYPIIRDEKNNYIYSLQNKGSDKIVVNKFDAELNGEQVLKIKPFVIEANKQKEEEVPIKFDFKKSPYAVTVLRPSIHYSDGNKQRVLLPPPTWYGLGITVEQIEKTIEYNN</sequence>
<gene>
    <name evidence="1" type="ORF">BED47_07805</name>
</gene>
<dbReference type="RefSeq" id="WP_069034308.1">
    <property type="nucleotide sequence ID" value="NZ_MDKC01000023.1"/>
</dbReference>
<evidence type="ECO:0000313" key="1">
    <source>
        <dbReference type="EMBL" id="ODG91548.1"/>
    </source>
</evidence>
<comment type="caution">
    <text evidence="1">The sequence shown here is derived from an EMBL/GenBank/DDBJ whole genome shotgun (WGS) entry which is preliminary data.</text>
</comment>
<dbReference type="Proteomes" id="UP000094580">
    <property type="component" value="Unassembled WGS sequence"/>
</dbReference>
<organism evidence="1 2">
    <name type="scientific">Gottfriedia luciferensis</name>
    <dbReference type="NCBI Taxonomy" id="178774"/>
    <lineage>
        <taxon>Bacteria</taxon>
        <taxon>Bacillati</taxon>
        <taxon>Bacillota</taxon>
        <taxon>Bacilli</taxon>
        <taxon>Bacillales</taxon>
        <taxon>Bacillaceae</taxon>
        <taxon>Gottfriedia</taxon>
    </lineage>
</organism>
<name>A0ABX2ZWW5_9BACI</name>
<protein>
    <submittedName>
        <fullName evidence="1">Uncharacterized protein</fullName>
    </submittedName>
</protein>
<dbReference type="EMBL" id="MDKC01000023">
    <property type="protein sequence ID" value="ODG91548.1"/>
    <property type="molecule type" value="Genomic_DNA"/>
</dbReference>